<dbReference type="SMART" id="SM00440">
    <property type="entry name" value="ZnF_C2C2"/>
    <property type="match status" value="1"/>
</dbReference>
<keyword evidence="8" id="KW-1185">Reference proteome</keyword>
<evidence type="ECO:0000256" key="3">
    <source>
        <dbReference type="ARBA" id="ARBA00022833"/>
    </source>
</evidence>
<feature type="transmembrane region" description="Helical" evidence="5">
    <location>
        <begin position="116"/>
        <end position="134"/>
    </location>
</feature>
<dbReference type="PROSITE" id="PS51133">
    <property type="entry name" value="ZF_TFIIS_2"/>
    <property type="match status" value="1"/>
</dbReference>
<dbReference type="InterPro" id="IPR013083">
    <property type="entry name" value="Znf_RING/FYVE/PHD"/>
</dbReference>
<feature type="transmembrane region" description="Helical" evidence="5">
    <location>
        <begin position="292"/>
        <end position="311"/>
    </location>
</feature>
<reference evidence="7 8" key="1">
    <citation type="submission" date="2017-10" db="EMBL/GenBank/DDBJ databases">
        <title>A novel species of cold-tolerant Malassezia isolated from bats.</title>
        <authorList>
            <person name="Lorch J.M."/>
            <person name="Palmer J.M."/>
            <person name="Vanderwolf K.J."/>
            <person name="Schmidt K.Z."/>
            <person name="Verant M.L."/>
            <person name="Weller T.J."/>
            <person name="Blehert D.S."/>
        </authorList>
    </citation>
    <scope>NUCLEOTIDE SEQUENCE [LARGE SCALE GENOMIC DNA]</scope>
    <source>
        <strain evidence="7 8">NWHC:44797-103</strain>
    </source>
</reference>
<feature type="transmembrane region" description="Helical" evidence="5">
    <location>
        <begin position="170"/>
        <end position="189"/>
    </location>
</feature>
<dbReference type="GO" id="GO:0061630">
    <property type="term" value="F:ubiquitin protein ligase activity"/>
    <property type="evidence" value="ECO:0007669"/>
    <property type="project" value="TreeGrafter"/>
</dbReference>
<name>A0A2N1J7J3_9BASI</name>
<keyword evidence="1" id="KW-0479">Metal-binding</keyword>
<evidence type="ECO:0000256" key="2">
    <source>
        <dbReference type="ARBA" id="ARBA00022771"/>
    </source>
</evidence>
<accession>A0A2N1J7J3</accession>
<protein>
    <recommendedName>
        <fullName evidence="6">TFIIS-type domain-containing protein</fullName>
    </recommendedName>
</protein>
<dbReference type="GO" id="GO:0006511">
    <property type="term" value="P:ubiquitin-dependent protein catabolic process"/>
    <property type="evidence" value="ECO:0007669"/>
    <property type="project" value="TreeGrafter"/>
</dbReference>
<keyword evidence="5" id="KW-0472">Membrane</keyword>
<evidence type="ECO:0000313" key="8">
    <source>
        <dbReference type="Proteomes" id="UP000232875"/>
    </source>
</evidence>
<feature type="transmembrane region" description="Helical" evidence="5">
    <location>
        <begin position="252"/>
        <end position="272"/>
    </location>
</feature>
<keyword evidence="5" id="KW-0812">Transmembrane</keyword>
<dbReference type="Gene3D" id="3.30.40.10">
    <property type="entry name" value="Zinc/RING finger domain, C3HC4 (zinc finger)"/>
    <property type="match status" value="1"/>
</dbReference>
<evidence type="ECO:0000256" key="1">
    <source>
        <dbReference type="ARBA" id="ARBA00022723"/>
    </source>
</evidence>
<dbReference type="OrthoDB" id="498543at2759"/>
<keyword evidence="2 4" id="KW-0863">Zinc-finger</keyword>
<evidence type="ECO:0000259" key="6">
    <source>
        <dbReference type="PROSITE" id="PS51133"/>
    </source>
</evidence>
<dbReference type="Gene3D" id="2.20.25.10">
    <property type="match status" value="1"/>
</dbReference>
<sequence length="722" mass="81626">MDRQVTSRMRLERKQVDDVMDGEDSWKNVDNTEATCPKCDNARAYYMQLQIRSADEPTNSSSPMGETFGLIADSPIQFFFSRYAISMVLMVIITNRIQHVCTPYGRPARISQLQRTLLRLPGILLLAYALYGLLQGICADQHTPSAQLWLRYLRKFVPEPRDPARLSATSLFWTAFLGVCVAQCIGTAVRSLELIGSRDDPSTFNLVSFGFILYIHSTTREFAPNAHVFLLVIAKVIELLGMNILLCRKPPLISRLAFTTMIGICIMVHYLFTMYYTDEYPIIHSASQMMETSVFGIVLLTIGLHALRMYFVDGSIDLRRLKLPPSSLPRATDDFSLAVLKLGTTCLHATQLTGLSCEIKEVDAPLHTYVELYPDGSTVVENTIEDYEQMERHGINGLGKEIKDVRVALDHSTVEIGGIVRGADKMRETWKFISTFLDIVYGIASRIAQRLPEPPEYLANLPRYIRIFWHGTNGEAEREVRLAQEEEARQQHQITKQRIHTIQQRQEDRRRHIQTTSAYERLELARRPSELEEDDLNPLELVALAQLTQGDGSELQGFQDVLVKHMTRPDNAPPLTRQEYKQIAAQIQHRQASMSTSLASSPVSHLSSAMLYSLSSRQASSESDRQTQKALIQLLQERRAVLASSSEQLDRERARCCVVCCSEERSVICWPCRCLALCNACRQTLASQQHALLSLGTSTARSVQLCPTCRAPIMAYSRLYLP</sequence>
<dbReference type="GO" id="GO:0006351">
    <property type="term" value="P:DNA-templated transcription"/>
    <property type="evidence" value="ECO:0007669"/>
    <property type="project" value="InterPro"/>
</dbReference>
<dbReference type="AlphaFoldDB" id="A0A2N1J7J3"/>
<gene>
    <name evidence="7" type="ORF">MVES_003357</name>
</gene>
<evidence type="ECO:0000313" key="7">
    <source>
        <dbReference type="EMBL" id="PKI82520.1"/>
    </source>
</evidence>
<keyword evidence="3" id="KW-0862">Zinc</keyword>
<dbReference type="Pfam" id="PF01096">
    <property type="entry name" value="Zn_ribbon_TFIIS"/>
    <property type="match status" value="1"/>
</dbReference>
<dbReference type="Proteomes" id="UP000232875">
    <property type="component" value="Unassembled WGS sequence"/>
</dbReference>
<dbReference type="GO" id="GO:0008270">
    <property type="term" value="F:zinc ion binding"/>
    <property type="evidence" value="ECO:0007669"/>
    <property type="project" value="UniProtKB-KW"/>
</dbReference>
<organism evidence="7 8">
    <name type="scientific">Malassezia vespertilionis</name>
    <dbReference type="NCBI Taxonomy" id="2020962"/>
    <lineage>
        <taxon>Eukaryota</taxon>
        <taxon>Fungi</taxon>
        <taxon>Dikarya</taxon>
        <taxon>Basidiomycota</taxon>
        <taxon>Ustilaginomycotina</taxon>
        <taxon>Malasseziomycetes</taxon>
        <taxon>Malasseziales</taxon>
        <taxon>Malasseziaceae</taxon>
        <taxon>Malassezia</taxon>
    </lineage>
</organism>
<dbReference type="STRING" id="2020962.A0A2N1J7J3"/>
<proteinExistence type="predicted"/>
<dbReference type="EMBL" id="KZ454994">
    <property type="protein sequence ID" value="PKI82520.1"/>
    <property type="molecule type" value="Genomic_DNA"/>
</dbReference>
<feature type="domain" description="TFIIS-type" evidence="6">
    <location>
        <begin position="32"/>
        <end position="57"/>
    </location>
</feature>
<dbReference type="GO" id="GO:0003676">
    <property type="term" value="F:nucleic acid binding"/>
    <property type="evidence" value="ECO:0007669"/>
    <property type="project" value="InterPro"/>
</dbReference>
<dbReference type="PANTHER" id="PTHR22696:SF1">
    <property type="entry name" value="E3 UBIQUITIN-PROTEIN LIGASE RNF26"/>
    <property type="match status" value="1"/>
</dbReference>
<feature type="transmembrane region" description="Helical" evidence="5">
    <location>
        <begin position="225"/>
        <end position="245"/>
    </location>
</feature>
<evidence type="ECO:0000256" key="4">
    <source>
        <dbReference type="PROSITE-ProRule" id="PRU00472"/>
    </source>
</evidence>
<feature type="transmembrane region" description="Helical" evidence="5">
    <location>
        <begin position="201"/>
        <end position="219"/>
    </location>
</feature>
<dbReference type="SUPFAM" id="SSF57783">
    <property type="entry name" value="Zinc beta-ribbon"/>
    <property type="match status" value="1"/>
</dbReference>
<dbReference type="InterPro" id="IPR001222">
    <property type="entry name" value="Znf_TFIIS"/>
</dbReference>
<dbReference type="PANTHER" id="PTHR22696">
    <property type="entry name" value="E3 UBIQUITIN-PROTEIN LIGASE RNF26"/>
    <property type="match status" value="1"/>
</dbReference>
<dbReference type="GO" id="GO:0016567">
    <property type="term" value="P:protein ubiquitination"/>
    <property type="evidence" value="ECO:0007669"/>
    <property type="project" value="TreeGrafter"/>
</dbReference>
<evidence type="ECO:0000256" key="5">
    <source>
        <dbReference type="SAM" id="Phobius"/>
    </source>
</evidence>
<keyword evidence="5" id="KW-1133">Transmembrane helix</keyword>